<feature type="domain" description="FecR protein" evidence="2">
    <location>
        <begin position="105"/>
        <end position="197"/>
    </location>
</feature>
<feature type="domain" description="FecR N-terminal" evidence="3">
    <location>
        <begin position="4"/>
        <end position="43"/>
    </location>
</feature>
<keyword evidence="1" id="KW-1133">Transmembrane helix</keyword>
<evidence type="ECO:0000259" key="3">
    <source>
        <dbReference type="Pfam" id="PF16220"/>
    </source>
</evidence>
<accession>A0A0J7Y3H5</accession>
<dbReference type="STRING" id="1420583.V473_07320"/>
<comment type="caution">
    <text evidence="4">The sequence shown here is derived from an EMBL/GenBank/DDBJ whole genome shotgun (WGS) entry which is preliminary data.</text>
</comment>
<dbReference type="PIRSF" id="PIRSF018266">
    <property type="entry name" value="FecR"/>
    <property type="match status" value="1"/>
</dbReference>
<gene>
    <name evidence="4" type="ORF">V473_07320</name>
</gene>
<dbReference type="GO" id="GO:0016989">
    <property type="term" value="F:sigma factor antagonist activity"/>
    <property type="evidence" value="ECO:0007669"/>
    <property type="project" value="TreeGrafter"/>
</dbReference>
<dbReference type="InterPro" id="IPR012373">
    <property type="entry name" value="Ferrdict_sens_TM"/>
</dbReference>
<dbReference type="PANTHER" id="PTHR30273:SF2">
    <property type="entry name" value="PROTEIN FECR"/>
    <property type="match status" value="1"/>
</dbReference>
<dbReference type="EMBL" id="JACT01000001">
    <property type="protein sequence ID" value="KMS57968.1"/>
    <property type="molecule type" value="Genomic_DNA"/>
</dbReference>
<sequence length="327" mass="35488">MEAQAARLLAKLNNAPTSEDEAEICAWIESDPRHAVAFARAEAAWEAAERLKSAAADISLPPLAEIVSEEQQRRLSRNIMIAAAVAVLFFLVAAIVTVRTFSGIDRYQTGIGEYRDIALDDGSTLHLNSDSEAEVRFTSNGRKVRIIKGEASFDIAHDRKRPFDVEARSALIRAVGTAFNVRMRPSLVELTVTQGIVTVHSGGGAAQKVAAGSGAVIQPRTVALTRLGPKLIDQRTAWREQMVELDGETIEQAAGEFNRYRAAPILIGDTRVSSLRIGGRFRTSDSREFLSALQLSLPIRAVHGEDGSVMLLYRDEDPAPADNSAAL</sequence>
<protein>
    <submittedName>
        <fullName evidence="4">Regulatory protein</fullName>
    </submittedName>
</protein>
<keyword evidence="1" id="KW-0472">Membrane</keyword>
<name>A0A0J7Y3H5_9SPHN</name>
<dbReference type="Pfam" id="PF16220">
    <property type="entry name" value="DUF4880"/>
    <property type="match status" value="1"/>
</dbReference>
<proteinExistence type="predicted"/>
<evidence type="ECO:0000256" key="1">
    <source>
        <dbReference type="SAM" id="Phobius"/>
    </source>
</evidence>
<dbReference type="PANTHER" id="PTHR30273">
    <property type="entry name" value="PERIPLASMIC SIGNAL SENSOR AND SIGMA FACTOR ACTIVATOR FECR-RELATED"/>
    <property type="match status" value="1"/>
</dbReference>
<evidence type="ECO:0000313" key="4">
    <source>
        <dbReference type="EMBL" id="KMS57968.1"/>
    </source>
</evidence>
<dbReference type="InterPro" id="IPR006860">
    <property type="entry name" value="FecR"/>
</dbReference>
<reference evidence="4 5" key="1">
    <citation type="journal article" date="2015" name="G3 (Bethesda)">
        <title>Insights into Ongoing Evolution of the Hexachlorocyclohexane Catabolic Pathway from Comparative Genomics of Ten Sphingomonadaceae Strains.</title>
        <authorList>
            <person name="Pearce S.L."/>
            <person name="Oakeshott J.G."/>
            <person name="Pandey G."/>
        </authorList>
    </citation>
    <scope>NUCLEOTIDE SEQUENCE [LARGE SCALE GENOMIC DNA]</scope>
    <source>
        <strain evidence="4 5">LL01</strain>
    </source>
</reference>
<dbReference type="PATRIC" id="fig|1420583.3.peg.1474"/>
<feature type="transmembrane region" description="Helical" evidence="1">
    <location>
        <begin position="79"/>
        <end position="98"/>
    </location>
</feature>
<evidence type="ECO:0000259" key="2">
    <source>
        <dbReference type="Pfam" id="PF04773"/>
    </source>
</evidence>
<dbReference type="InterPro" id="IPR032623">
    <property type="entry name" value="FecR_N"/>
</dbReference>
<dbReference type="Pfam" id="PF04773">
    <property type="entry name" value="FecR"/>
    <property type="match status" value="1"/>
</dbReference>
<evidence type="ECO:0000313" key="5">
    <source>
        <dbReference type="Proteomes" id="UP000052232"/>
    </source>
</evidence>
<dbReference type="Gene3D" id="2.60.120.1440">
    <property type="match status" value="1"/>
</dbReference>
<dbReference type="AlphaFoldDB" id="A0A0J7Y3H5"/>
<dbReference type="Proteomes" id="UP000052232">
    <property type="component" value="Unassembled WGS sequence"/>
</dbReference>
<keyword evidence="5" id="KW-1185">Reference proteome</keyword>
<organism evidence="4 5">
    <name type="scientific">Sphingobium cupriresistens LL01</name>
    <dbReference type="NCBI Taxonomy" id="1420583"/>
    <lineage>
        <taxon>Bacteria</taxon>
        <taxon>Pseudomonadati</taxon>
        <taxon>Pseudomonadota</taxon>
        <taxon>Alphaproteobacteria</taxon>
        <taxon>Sphingomonadales</taxon>
        <taxon>Sphingomonadaceae</taxon>
        <taxon>Sphingobium</taxon>
    </lineage>
</organism>
<keyword evidence="1" id="KW-0812">Transmembrane</keyword>